<organism evidence="6 7">
    <name type="scientific">Heterotrigona itama</name>
    <dbReference type="NCBI Taxonomy" id="395501"/>
    <lineage>
        <taxon>Eukaryota</taxon>
        <taxon>Metazoa</taxon>
        <taxon>Ecdysozoa</taxon>
        <taxon>Arthropoda</taxon>
        <taxon>Hexapoda</taxon>
        <taxon>Insecta</taxon>
        <taxon>Pterygota</taxon>
        <taxon>Neoptera</taxon>
        <taxon>Endopterygota</taxon>
        <taxon>Hymenoptera</taxon>
        <taxon>Apocrita</taxon>
        <taxon>Aculeata</taxon>
        <taxon>Apoidea</taxon>
        <taxon>Anthophila</taxon>
        <taxon>Apidae</taxon>
        <taxon>Heterotrigona</taxon>
    </lineage>
</organism>
<evidence type="ECO:0000256" key="1">
    <source>
        <dbReference type="ARBA" id="ARBA00009688"/>
    </source>
</evidence>
<dbReference type="InterPro" id="IPR039505">
    <property type="entry name" value="DRC1/2_N"/>
</dbReference>
<dbReference type="GO" id="GO:0060285">
    <property type="term" value="P:cilium-dependent cell motility"/>
    <property type="evidence" value="ECO:0007669"/>
    <property type="project" value="TreeGrafter"/>
</dbReference>
<dbReference type="Pfam" id="PF14772">
    <property type="entry name" value="NYD-SP28"/>
    <property type="match status" value="1"/>
</dbReference>
<sequence length="846" mass="99131">MSLHDKHSNISEHSEEPSILSFDANERKLARRLRIQRRIQAREKQIKDQDEEVEEITPIEKQILDSIEALEKLTTEGDEVVAGVRVASDAKELQRRKEMQEKREELLKLIEEEGQRSMEKYREITEKWPDILASKHPLDIHDELEKQNAKCLEVLKKKDALIAELKEELDNADLQYAEDVKKQNEDIDLLIERMENQIRTMTKAYRREVELIESVIEMERKMLLESSLEKWNVLFKKLKDDTFKATEERKEVMREYEEEMQKVMIKHQEEFRKQKIMFELEIQNLQQEVQNMKVFCMMNIEKLDYNYAVLKRRDEENTIVKNQQKRKINKLVSTTICNCLLQDVINNLKKTYSDLEESTRTDIQKITNQILKSHRAIQDLEEKSNNLAEINDKKYMQIWDMNIKTANELVDKILTADRIIHEQLLIMEWQPPEKQLLKKEELPSFCRAMCALKAEQEEAKKRKMITKTYKPATTLEEINLERRLLNHILKLISEHCDYLIEDTLKNLLSDYAEEDKLLIRVDKVFEVIFVALKITSEQEFQFLLNFFLPYAYCPTCTTKIVSTPSVCGRSGEIAESSSSLTTLLDVCGSDTLNAEEAKLVTAMEDVLCSEESHDDGHESDIVTNENVPESSSIETPTVNVQVSTCVSEGIIEVTNTDGEPKRLLTCDRGHLLTVETEIVSSALKDFVERYEFVRKETSPDKKIIKEKVTISRNIADNDIIDFWERYRNIFSKDKERLWDNLLVGLKKYYEVLKERHQLNAETQSLRKQNAEMRRLLSSYTTQFSWIFIVVDATELPTSLSAHPPKHQCAINTIYVSQPLKRLRVIINQLEHYIHAIEKATINTNNF</sequence>
<proteinExistence type="inferred from homology"/>
<dbReference type="EMBL" id="CAJDYZ010009052">
    <property type="protein sequence ID" value="CAD1476109.1"/>
    <property type="molecule type" value="Genomic_DNA"/>
</dbReference>
<evidence type="ECO:0000256" key="2">
    <source>
        <dbReference type="ARBA" id="ARBA00023054"/>
    </source>
</evidence>
<keyword evidence="7" id="KW-1185">Reference proteome</keyword>
<feature type="coiled-coil region" evidence="3">
    <location>
        <begin position="253"/>
        <end position="288"/>
    </location>
</feature>
<name>A0A6V7H8H1_9HYME</name>
<evidence type="ECO:0000259" key="5">
    <source>
        <dbReference type="Pfam" id="PF14775"/>
    </source>
</evidence>
<dbReference type="PANTHER" id="PTHR21625:SF1">
    <property type="entry name" value="DYNEIN REGULATORY COMPLEX PROTEIN 1"/>
    <property type="match status" value="1"/>
</dbReference>
<comment type="caution">
    <text evidence="6">The sequence shown here is derived from an EMBL/GenBank/DDBJ whole genome shotgun (WGS) entry which is preliminary data.</text>
</comment>
<keyword evidence="2 3" id="KW-0175">Coiled coil</keyword>
<feature type="coiled-coil region" evidence="3">
    <location>
        <begin position="363"/>
        <end position="393"/>
    </location>
</feature>
<dbReference type="Proteomes" id="UP000752696">
    <property type="component" value="Unassembled WGS sequence"/>
</dbReference>
<reference evidence="6" key="1">
    <citation type="submission" date="2020-07" db="EMBL/GenBank/DDBJ databases">
        <authorList>
            <person name="Nazaruddin N."/>
        </authorList>
    </citation>
    <scope>NUCLEOTIDE SEQUENCE</scope>
</reference>
<feature type="domain" description="Dynein regulatory complex protein 1 C-terminal" evidence="5">
    <location>
        <begin position="722"/>
        <end position="779"/>
    </location>
</feature>
<evidence type="ECO:0000313" key="7">
    <source>
        <dbReference type="Proteomes" id="UP000752696"/>
    </source>
</evidence>
<dbReference type="Pfam" id="PF14775">
    <property type="entry name" value="NYD-SP28_assoc"/>
    <property type="match status" value="1"/>
</dbReference>
<dbReference type="GO" id="GO:0070286">
    <property type="term" value="P:axonemal dynein complex assembly"/>
    <property type="evidence" value="ECO:0007669"/>
    <property type="project" value="InterPro"/>
</dbReference>
<protein>
    <recommendedName>
        <fullName evidence="8">Dynein regulatory complex protein 1</fullName>
    </recommendedName>
</protein>
<dbReference type="OrthoDB" id="10260459at2759"/>
<dbReference type="InterPro" id="IPR039750">
    <property type="entry name" value="DRC1/DRC2"/>
</dbReference>
<evidence type="ECO:0008006" key="8">
    <source>
        <dbReference type="Google" id="ProtNLM"/>
    </source>
</evidence>
<feature type="coiled-coil region" evidence="3">
    <location>
        <begin position="155"/>
        <end position="211"/>
    </location>
</feature>
<comment type="similarity">
    <text evidence="1">Belongs to the DRC1 family.</text>
</comment>
<evidence type="ECO:0000259" key="4">
    <source>
        <dbReference type="Pfam" id="PF14772"/>
    </source>
</evidence>
<dbReference type="AlphaFoldDB" id="A0A6V7H8H1"/>
<gene>
    <name evidence="6" type="ORF">MHI_LOCUS620815</name>
</gene>
<dbReference type="GO" id="GO:0003352">
    <property type="term" value="P:regulation of cilium movement"/>
    <property type="evidence" value="ECO:0007669"/>
    <property type="project" value="TreeGrafter"/>
</dbReference>
<dbReference type="GO" id="GO:0005858">
    <property type="term" value="C:axonemal dynein complex"/>
    <property type="evidence" value="ECO:0007669"/>
    <property type="project" value="InterPro"/>
</dbReference>
<accession>A0A6V7H8H1</accession>
<feature type="domain" description="Dynein regulatory complex protein 1/2 N-terminal" evidence="4">
    <location>
        <begin position="86"/>
        <end position="187"/>
    </location>
</feature>
<dbReference type="InterPro" id="IPR029440">
    <property type="entry name" value="DRC1_C"/>
</dbReference>
<evidence type="ECO:0000313" key="6">
    <source>
        <dbReference type="EMBL" id="CAD1476109.1"/>
    </source>
</evidence>
<dbReference type="PANTHER" id="PTHR21625">
    <property type="entry name" value="NYD-SP28 PROTEIN"/>
    <property type="match status" value="1"/>
</dbReference>
<evidence type="ECO:0000256" key="3">
    <source>
        <dbReference type="SAM" id="Coils"/>
    </source>
</evidence>